<sequence length="202" mass="21654">MLRLGKLECSGGFLLAAALLFYMDPGDLIPLAALAAGFHELGHWTAVRLMGGEVRVLRLTVTGGNMELDHRRPLTYGGELAAILAGPGVNLLLALLCARLGGEREALYALSGLSLALGWFNLLPIYPLDGGRALLLILSAFTTPGRARQAVWGCSVILVALLLAAGMSLLWRGGRNLTLLGMALWLLCGLTRREERRTPVKK</sequence>
<evidence type="ECO:0000256" key="3">
    <source>
        <dbReference type="ARBA" id="ARBA00007931"/>
    </source>
</evidence>
<comment type="subcellular location">
    <subcellularLocation>
        <location evidence="2">Membrane</location>
        <topology evidence="2">Multi-pass membrane protein</topology>
    </subcellularLocation>
</comment>
<keyword evidence="6" id="KW-0479">Metal-binding</keyword>
<evidence type="ECO:0000256" key="5">
    <source>
        <dbReference type="ARBA" id="ARBA00022692"/>
    </source>
</evidence>
<keyword evidence="5 12" id="KW-0812">Transmembrane</keyword>
<keyword evidence="8" id="KW-0862">Zinc</keyword>
<evidence type="ECO:0000256" key="6">
    <source>
        <dbReference type="ARBA" id="ARBA00022723"/>
    </source>
</evidence>
<evidence type="ECO:0000313" key="14">
    <source>
        <dbReference type="EMBL" id="ALP93967.1"/>
    </source>
</evidence>
<evidence type="ECO:0000256" key="1">
    <source>
        <dbReference type="ARBA" id="ARBA00001947"/>
    </source>
</evidence>
<reference evidence="15" key="2">
    <citation type="submission" date="2015-04" db="EMBL/GenBank/DDBJ databases">
        <title>A butyrogenic pathway from the amino acid lysine in a human gut commensal.</title>
        <authorList>
            <person name="de Vos W.M."/>
            <person name="Bui N.T.P."/>
            <person name="Plugge C.M."/>
            <person name="Ritari J."/>
        </authorList>
    </citation>
    <scope>NUCLEOTIDE SEQUENCE [LARGE SCALE GENOMIC DNA]</scope>
    <source>
        <strain evidence="15">AF211</strain>
    </source>
</reference>
<keyword evidence="4" id="KW-0645">Protease</keyword>
<evidence type="ECO:0000256" key="9">
    <source>
        <dbReference type="ARBA" id="ARBA00022989"/>
    </source>
</evidence>
<dbReference type="GO" id="GO:0006508">
    <property type="term" value="P:proteolysis"/>
    <property type="evidence" value="ECO:0007669"/>
    <property type="project" value="UniProtKB-KW"/>
</dbReference>
<feature type="transmembrane region" description="Helical" evidence="12">
    <location>
        <begin position="80"/>
        <end position="101"/>
    </location>
</feature>
<dbReference type="Pfam" id="PF02163">
    <property type="entry name" value="Peptidase_M50"/>
    <property type="match status" value="1"/>
</dbReference>
<organism evidence="14 15">
    <name type="scientific">Intestinimonas butyriciproducens</name>
    <dbReference type="NCBI Taxonomy" id="1297617"/>
    <lineage>
        <taxon>Bacteria</taxon>
        <taxon>Bacillati</taxon>
        <taxon>Bacillota</taxon>
        <taxon>Clostridia</taxon>
        <taxon>Eubacteriales</taxon>
        <taxon>Intestinimonas</taxon>
    </lineage>
</organism>
<dbReference type="InterPro" id="IPR008915">
    <property type="entry name" value="Peptidase_M50"/>
</dbReference>
<dbReference type="EMBL" id="CP011307">
    <property type="protein sequence ID" value="ALP93967.1"/>
    <property type="molecule type" value="Genomic_DNA"/>
</dbReference>
<dbReference type="Proteomes" id="UP000064844">
    <property type="component" value="Chromosome"/>
</dbReference>
<feature type="domain" description="Peptidase M50" evidence="13">
    <location>
        <begin position="105"/>
        <end position="160"/>
    </location>
</feature>
<dbReference type="PANTHER" id="PTHR39188:SF3">
    <property type="entry name" value="STAGE IV SPORULATION PROTEIN FB"/>
    <property type="match status" value="1"/>
</dbReference>
<keyword evidence="9 12" id="KW-1133">Transmembrane helix</keyword>
<feature type="transmembrane region" description="Helical" evidence="12">
    <location>
        <begin position="107"/>
        <end position="128"/>
    </location>
</feature>
<evidence type="ECO:0000259" key="13">
    <source>
        <dbReference type="Pfam" id="PF02163"/>
    </source>
</evidence>
<keyword evidence="11 12" id="KW-0472">Membrane</keyword>
<keyword evidence="15" id="KW-1185">Reference proteome</keyword>
<keyword evidence="7" id="KW-0378">Hydrolase</keyword>
<dbReference type="AlphaFoldDB" id="A0A0S2W3Y2"/>
<dbReference type="eggNOG" id="COG1994">
    <property type="taxonomic scope" value="Bacteria"/>
</dbReference>
<keyword evidence="10" id="KW-0482">Metalloprotease</keyword>
<evidence type="ECO:0000256" key="2">
    <source>
        <dbReference type="ARBA" id="ARBA00004141"/>
    </source>
</evidence>
<evidence type="ECO:0000256" key="10">
    <source>
        <dbReference type="ARBA" id="ARBA00023049"/>
    </source>
</evidence>
<dbReference type="GO" id="GO:0008237">
    <property type="term" value="F:metallopeptidase activity"/>
    <property type="evidence" value="ECO:0007669"/>
    <property type="project" value="UniProtKB-KW"/>
</dbReference>
<protein>
    <submittedName>
        <fullName evidence="14">Stage IV sporulation pro-sigma-K processing enzyme (SpoIVFB)</fullName>
    </submittedName>
</protein>
<evidence type="ECO:0000256" key="8">
    <source>
        <dbReference type="ARBA" id="ARBA00022833"/>
    </source>
</evidence>
<feature type="transmembrane region" description="Helical" evidence="12">
    <location>
        <begin position="149"/>
        <end position="171"/>
    </location>
</feature>
<accession>A0A0S2W3Y2</accession>
<dbReference type="KEGG" id="ibu:IB211_01576"/>
<evidence type="ECO:0000256" key="12">
    <source>
        <dbReference type="SAM" id="Phobius"/>
    </source>
</evidence>
<evidence type="ECO:0000313" key="15">
    <source>
        <dbReference type="Proteomes" id="UP000064844"/>
    </source>
</evidence>
<dbReference type="GO" id="GO:0046872">
    <property type="term" value="F:metal ion binding"/>
    <property type="evidence" value="ECO:0007669"/>
    <property type="project" value="UniProtKB-KW"/>
</dbReference>
<evidence type="ECO:0000256" key="11">
    <source>
        <dbReference type="ARBA" id="ARBA00023136"/>
    </source>
</evidence>
<proteinExistence type="inferred from homology"/>
<evidence type="ECO:0000256" key="4">
    <source>
        <dbReference type="ARBA" id="ARBA00022670"/>
    </source>
</evidence>
<reference evidence="14 15" key="1">
    <citation type="journal article" date="2015" name="Nat. Commun.">
        <title>Production of butyrate from lysine and the Amadori product fructoselysine by a human gut commensal.</title>
        <authorList>
            <person name="Bui T.P."/>
            <person name="Ritari J."/>
            <person name="Boeren S."/>
            <person name="de Waard P."/>
            <person name="Plugge C.M."/>
            <person name="de Vos W.M."/>
        </authorList>
    </citation>
    <scope>NUCLEOTIDE SEQUENCE [LARGE SCALE GENOMIC DNA]</scope>
    <source>
        <strain evidence="14 15">AF211</strain>
    </source>
</reference>
<dbReference type="GO" id="GO:0016020">
    <property type="term" value="C:membrane"/>
    <property type="evidence" value="ECO:0007669"/>
    <property type="project" value="UniProtKB-SubCell"/>
</dbReference>
<dbReference type="PANTHER" id="PTHR39188">
    <property type="entry name" value="MEMBRANE-ASSOCIATED ZINC METALLOPROTEASE M50B"/>
    <property type="match status" value="1"/>
</dbReference>
<evidence type="ECO:0000256" key="7">
    <source>
        <dbReference type="ARBA" id="ARBA00022801"/>
    </source>
</evidence>
<comment type="cofactor">
    <cofactor evidence="1">
        <name>Zn(2+)</name>
        <dbReference type="ChEBI" id="CHEBI:29105"/>
    </cofactor>
</comment>
<name>A0A0S2W3Y2_9FIRM</name>
<dbReference type="STRING" id="1297617.IB211_01576"/>
<gene>
    <name evidence="14" type="ORF">IB211_01576</name>
</gene>
<comment type="similarity">
    <text evidence="3">Belongs to the peptidase M50B family.</text>
</comment>
<dbReference type="RefSeq" id="WP_058117666.1">
    <property type="nucleotide sequence ID" value="NZ_CP011307.1"/>
</dbReference>